<dbReference type="EMBL" id="JAPFFF010000003">
    <property type="protein sequence ID" value="KAK8895073.1"/>
    <property type="molecule type" value="Genomic_DNA"/>
</dbReference>
<accession>A0ABR2KVC3</accession>
<evidence type="ECO:0000313" key="1">
    <source>
        <dbReference type="EMBL" id="KAK8895073.1"/>
    </source>
</evidence>
<reference evidence="1 2" key="1">
    <citation type="submission" date="2024-04" db="EMBL/GenBank/DDBJ databases">
        <title>Tritrichomonas musculus Genome.</title>
        <authorList>
            <person name="Alves-Ferreira E."/>
            <person name="Grigg M."/>
            <person name="Lorenzi H."/>
            <person name="Galac M."/>
        </authorList>
    </citation>
    <scope>NUCLEOTIDE SEQUENCE [LARGE SCALE GENOMIC DNA]</scope>
    <source>
        <strain evidence="1 2">EAF2021</strain>
    </source>
</reference>
<protein>
    <submittedName>
        <fullName evidence="1">Uncharacterized protein</fullName>
    </submittedName>
</protein>
<keyword evidence="2" id="KW-1185">Reference proteome</keyword>
<evidence type="ECO:0000313" key="2">
    <source>
        <dbReference type="Proteomes" id="UP001470230"/>
    </source>
</evidence>
<organism evidence="1 2">
    <name type="scientific">Tritrichomonas musculus</name>
    <dbReference type="NCBI Taxonomy" id="1915356"/>
    <lineage>
        <taxon>Eukaryota</taxon>
        <taxon>Metamonada</taxon>
        <taxon>Parabasalia</taxon>
        <taxon>Tritrichomonadida</taxon>
        <taxon>Tritrichomonadidae</taxon>
        <taxon>Tritrichomonas</taxon>
    </lineage>
</organism>
<dbReference type="Proteomes" id="UP001470230">
    <property type="component" value="Unassembled WGS sequence"/>
</dbReference>
<name>A0ABR2KVC3_9EUKA</name>
<comment type="caution">
    <text evidence="1">The sequence shown here is derived from an EMBL/GenBank/DDBJ whole genome shotgun (WGS) entry which is preliminary data.</text>
</comment>
<gene>
    <name evidence="1" type="ORF">M9Y10_023515</name>
</gene>
<sequence>MFLKNFQDYLEIANSYKENSTTGINKKFLDSYFMKESLNENGNMEIVPDLDNKKEEIAKTVLFHRGPIAAATNHTEGFHTHLKIISKERKVKKELLKMKNKFEVETVEVCERKTNEHKKLMLGSDLT</sequence>
<proteinExistence type="predicted"/>